<dbReference type="InterPro" id="IPR049577">
    <property type="entry name" value="GMPP_N"/>
</dbReference>
<dbReference type="EMBL" id="WTYU01000001">
    <property type="protein sequence ID" value="MXP13166.1"/>
    <property type="molecule type" value="Genomic_DNA"/>
</dbReference>
<dbReference type="Proteomes" id="UP000473531">
    <property type="component" value="Unassembled WGS sequence"/>
</dbReference>
<sequence>MIQPVILCGGSGTRLWPRSRVSRPKPFVPLVGELTLFEAALDRVADRQVFAPPIVVAGPQHVSFIEAQAGHIDGLRIIVEPVGRNTAPAIALAASILAPGTIMLVCPSDHHIADKAAFIHAAQSGAVLAGDSWLVAIGVKADRPETGYGYIRIGEPLGAGASGSPQDGPCHMIDRFVEKPDAARAAEFLADGGYCWNAGIFVFGAGAYLESLAHNRPDMAQNARLSLGDAQGGNSRGESRQEGRPQGRSALIHPDSTQFSSITGESVDYAVMENAEKAAVVVADMGWSDIGNWRALRDARTDGGGGNSVTGTADLIGCRNVMVDSDGPRVSVVGLDDIIVVVDGNDILVVSASAAQDVGKLPGAAGA</sequence>
<dbReference type="CDD" id="cd02509">
    <property type="entry name" value="GDP-M1P_Guanylyltransferase"/>
    <property type="match status" value="1"/>
</dbReference>
<dbReference type="AlphaFoldDB" id="A0A6L7GCH8"/>
<evidence type="ECO:0000259" key="2">
    <source>
        <dbReference type="Pfam" id="PF00483"/>
    </source>
</evidence>
<dbReference type="PANTHER" id="PTHR46390:SF1">
    <property type="entry name" value="MANNOSE-1-PHOSPHATE GUANYLYLTRANSFERASE"/>
    <property type="match status" value="1"/>
</dbReference>
<proteinExistence type="predicted"/>
<dbReference type="OrthoDB" id="9806359at2"/>
<protein>
    <submittedName>
        <fullName evidence="3">NTP transferase domain-containing protein</fullName>
    </submittedName>
</protein>
<reference evidence="3 4" key="1">
    <citation type="submission" date="2019-12" db="EMBL/GenBank/DDBJ databases">
        <title>Genomic-based taxomic classification of the family Erythrobacteraceae.</title>
        <authorList>
            <person name="Xu L."/>
        </authorList>
    </citation>
    <scope>NUCLEOTIDE SEQUENCE [LARGE SCALE GENOMIC DNA]</scope>
    <source>
        <strain evidence="3 4">KCTC 52259</strain>
    </source>
</reference>
<keyword evidence="4" id="KW-1185">Reference proteome</keyword>
<evidence type="ECO:0000313" key="3">
    <source>
        <dbReference type="EMBL" id="MXP13166.1"/>
    </source>
</evidence>
<name>A0A6L7GCH8_9SPHN</name>
<organism evidence="3 4">
    <name type="scientific">Allopontixanthobacter confluentis</name>
    <dbReference type="NCBI Taxonomy" id="1849021"/>
    <lineage>
        <taxon>Bacteria</taxon>
        <taxon>Pseudomonadati</taxon>
        <taxon>Pseudomonadota</taxon>
        <taxon>Alphaproteobacteria</taxon>
        <taxon>Sphingomonadales</taxon>
        <taxon>Erythrobacteraceae</taxon>
        <taxon>Allopontixanthobacter</taxon>
    </lineage>
</organism>
<gene>
    <name evidence="3" type="ORF">GRI44_00065</name>
</gene>
<dbReference type="PANTHER" id="PTHR46390">
    <property type="entry name" value="MANNOSE-1-PHOSPHATE GUANYLYLTRANSFERASE"/>
    <property type="match status" value="1"/>
</dbReference>
<keyword evidence="3" id="KW-0808">Transferase</keyword>
<dbReference type="InterPro" id="IPR005835">
    <property type="entry name" value="NTP_transferase_dom"/>
</dbReference>
<dbReference type="SUPFAM" id="SSF53448">
    <property type="entry name" value="Nucleotide-diphospho-sugar transferases"/>
    <property type="match status" value="1"/>
</dbReference>
<comment type="caution">
    <text evidence="3">The sequence shown here is derived from an EMBL/GenBank/DDBJ whole genome shotgun (WGS) entry which is preliminary data.</text>
</comment>
<evidence type="ECO:0000313" key="4">
    <source>
        <dbReference type="Proteomes" id="UP000473531"/>
    </source>
</evidence>
<dbReference type="Gene3D" id="3.90.550.10">
    <property type="entry name" value="Spore Coat Polysaccharide Biosynthesis Protein SpsA, Chain A"/>
    <property type="match status" value="1"/>
</dbReference>
<dbReference type="InterPro" id="IPR029044">
    <property type="entry name" value="Nucleotide-diphossugar_trans"/>
</dbReference>
<feature type="domain" description="Nucleotidyl transferase" evidence="2">
    <location>
        <begin position="4"/>
        <end position="300"/>
    </location>
</feature>
<dbReference type="Pfam" id="PF00483">
    <property type="entry name" value="NTP_transferase"/>
    <property type="match status" value="1"/>
</dbReference>
<feature type="region of interest" description="Disordered" evidence="1">
    <location>
        <begin position="227"/>
        <end position="252"/>
    </location>
</feature>
<dbReference type="RefSeq" id="WP_160599296.1">
    <property type="nucleotide sequence ID" value="NZ_WTYU01000001.1"/>
</dbReference>
<dbReference type="GO" id="GO:0004475">
    <property type="term" value="F:mannose-1-phosphate guanylyltransferase (GTP) activity"/>
    <property type="evidence" value="ECO:0007669"/>
    <property type="project" value="InterPro"/>
</dbReference>
<dbReference type="GO" id="GO:0009298">
    <property type="term" value="P:GDP-mannose biosynthetic process"/>
    <property type="evidence" value="ECO:0007669"/>
    <property type="project" value="TreeGrafter"/>
</dbReference>
<dbReference type="InterPro" id="IPR051161">
    <property type="entry name" value="Mannose-6P_isomerase_type2"/>
</dbReference>
<accession>A0A6L7GCH8</accession>
<evidence type="ECO:0000256" key="1">
    <source>
        <dbReference type="SAM" id="MobiDB-lite"/>
    </source>
</evidence>
<dbReference type="SUPFAM" id="SSF159283">
    <property type="entry name" value="Guanosine diphospho-D-mannose pyrophosphorylase/mannose-6-phosphate isomerase linker domain"/>
    <property type="match status" value="1"/>
</dbReference>